<dbReference type="GO" id="GO:0032259">
    <property type="term" value="P:methylation"/>
    <property type="evidence" value="ECO:0007669"/>
    <property type="project" value="UniProtKB-KW"/>
</dbReference>
<dbReference type="Proteomes" id="UP000824976">
    <property type="component" value="Chromosome"/>
</dbReference>
<dbReference type="InterPro" id="IPR006342">
    <property type="entry name" value="FkbM_mtfrase"/>
</dbReference>
<evidence type="ECO:0000313" key="2">
    <source>
        <dbReference type="EMBL" id="QYM90903.1"/>
    </source>
</evidence>
<feature type="domain" description="Methyltransferase FkbM" evidence="1">
    <location>
        <begin position="101"/>
        <end position="258"/>
    </location>
</feature>
<protein>
    <submittedName>
        <fullName evidence="2">FkbM family methyltransferase</fullName>
    </submittedName>
</protein>
<reference evidence="2 3" key="1">
    <citation type="submission" date="2019-06" db="EMBL/GenBank/DDBJ databases">
        <title>Complete genome of Dickeya zeae PL65.</title>
        <authorList>
            <person name="Boluk G."/>
            <person name="Arif M."/>
        </authorList>
    </citation>
    <scope>NUCLEOTIDE SEQUENCE [LARGE SCALE GENOMIC DNA]</scope>
    <source>
        <strain evidence="2 3">PL65</strain>
    </source>
</reference>
<dbReference type="Gene3D" id="3.40.50.150">
    <property type="entry name" value="Vaccinia Virus protein VP39"/>
    <property type="match status" value="1"/>
</dbReference>
<organism evidence="2 3">
    <name type="scientific">Dickeya zeae</name>
    <dbReference type="NCBI Taxonomy" id="204042"/>
    <lineage>
        <taxon>Bacteria</taxon>
        <taxon>Pseudomonadati</taxon>
        <taxon>Pseudomonadota</taxon>
        <taxon>Gammaproteobacteria</taxon>
        <taxon>Enterobacterales</taxon>
        <taxon>Pectobacteriaceae</taxon>
        <taxon>Dickeya</taxon>
    </lineage>
</organism>
<keyword evidence="3" id="KW-1185">Reference proteome</keyword>
<dbReference type="EMBL" id="CP040817">
    <property type="protein sequence ID" value="QYM90903.1"/>
    <property type="molecule type" value="Genomic_DNA"/>
</dbReference>
<gene>
    <name evidence="2" type="ORF">FGI21_03010</name>
</gene>
<evidence type="ECO:0000313" key="3">
    <source>
        <dbReference type="Proteomes" id="UP000824976"/>
    </source>
</evidence>
<dbReference type="SUPFAM" id="SSF53335">
    <property type="entry name" value="S-adenosyl-L-methionine-dependent methyltransferases"/>
    <property type="match status" value="1"/>
</dbReference>
<accession>A0ABX8VUJ6</accession>
<keyword evidence="2" id="KW-0489">Methyltransferase</keyword>
<keyword evidence="2" id="KW-0808">Transferase</keyword>
<name>A0ABX8VUJ6_9GAMM</name>
<dbReference type="Pfam" id="PF05050">
    <property type="entry name" value="Methyltransf_21"/>
    <property type="match status" value="1"/>
</dbReference>
<dbReference type="NCBIfam" id="TIGR01444">
    <property type="entry name" value="fkbM_fam"/>
    <property type="match status" value="1"/>
</dbReference>
<dbReference type="GO" id="GO:0008168">
    <property type="term" value="F:methyltransferase activity"/>
    <property type="evidence" value="ECO:0007669"/>
    <property type="project" value="UniProtKB-KW"/>
</dbReference>
<proteinExistence type="predicted"/>
<dbReference type="InterPro" id="IPR029063">
    <property type="entry name" value="SAM-dependent_MTases_sf"/>
</dbReference>
<evidence type="ECO:0000259" key="1">
    <source>
        <dbReference type="Pfam" id="PF05050"/>
    </source>
</evidence>
<dbReference type="RefSeq" id="WP_219951161.1">
    <property type="nucleotide sequence ID" value="NZ_CP040817.1"/>
</dbReference>
<sequence>MLQKYLGTKMLEELRERLINIEAKQDGNAEEFRIRLANIEKIIIDNITNEVKKDTLTDYFQSFTGSSDQSFGHITYSQHGEDMIIANIFSILNITKPTYLDIGANHPLKGSNTALLYSRGSHGTIVDANPNLMNDWKEIRPHDTALNVGVSKEDGELPFYYIDDFSGRNTFDEDLAVAFVTNNPNFKIQKIEKIKTLPINKIVSQYLDGKWPDFLSLDVEGLDYDVLESADFSQNRPTVICAEILSGEEPNMAIIDLLVKKGFHPTFRTIANIIAVNANAARALGII</sequence>